<proteinExistence type="predicted"/>
<dbReference type="AlphaFoldDB" id="A0A0A9BW64"/>
<accession>A0A0A9BW64</accession>
<dbReference type="EMBL" id="GBRH01234398">
    <property type="protein sequence ID" value="JAD63497.1"/>
    <property type="molecule type" value="Transcribed_RNA"/>
</dbReference>
<reference evidence="1" key="1">
    <citation type="submission" date="2014-09" db="EMBL/GenBank/DDBJ databases">
        <authorList>
            <person name="Magalhaes I.L.F."/>
            <person name="Oliveira U."/>
            <person name="Santos F.R."/>
            <person name="Vidigal T.H.D.A."/>
            <person name="Brescovit A.D."/>
            <person name="Santos A.J."/>
        </authorList>
    </citation>
    <scope>NUCLEOTIDE SEQUENCE</scope>
    <source>
        <tissue evidence="1">Shoot tissue taken approximately 20 cm above the soil surface</tissue>
    </source>
</reference>
<name>A0A0A9BW64_ARUDO</name>
<evidence type="ECO:0000313" key="1">
    <source>
        <dbReference type="EMBL" id="JAD63497.1"/>
    </source>
</evidence>
<reference evidence="1" key="2">
    <citation type="journal article" date="2015" name="Data Brief">
        <title>Shoot transcriptome of the giant reed, Arundo donax.</title>
        <authorList>
            <person name="Barrero R.A."/>
            <person name="Guerrero F.D."/>
            <person name="Moolhuijzen P."/>
            <person name="Goolsby J.A."/>
            <person name="Tidwell J."/>
            <person name="Bellgard S.E."/>
            <person name="Bellgard M.I."/>
        </authorList>
    </citation>
    <scope>NUCLEOTIDE SEQUENCE</scope>
    <source>
        <tissue evidence="1">Shoot tissue taken approximately 20 cm above the soil surface</tissue>
    </source>
</reference>
<protein>
    <submittedName>
        <fullName evidence="1">Uncharacterized protein</fullName>
    </submittedName>
</protein>
<organism evidence="1">
    <name type="scientific">Arundo donax</name>
    <name type="common">Giant reed</name>
    <name type="synonym">Donax arundinaceus</name>
    <dbReference type="NCBI Taxonomy" id="35708"/>
    <lineage>
        <taxon>Eukaryota</taxon>
        <taxon>Viridiplantae</taxon>
        <taxon>Streptophyta</taxon>
        <taxon>Embryophyta</taxon>
        <taxon>Tracheophyta</taxon>
        <taxon>Spermatophyta</taxon>
        <taxon>Magnoliopsida</taxon>
        <taxon>Liliopsida</taxon>
        <taxon>Poales</taxon>
        <taxon>Poaceae</taxon>
        <taxon>PACMAD clade</taxon>
        <taxon>Arundinoideae</taxon>
        <taxon>Arundineae</taxon>
        <taxon>Arundo</taxon>
    </lineage>
</organism>
<sequence>MGLHPASPRAKALLCITLAPYKTFSIFGHGAAWSFLAGDKTRPSTRMSIPAGGSSIKITAFEKG</sequence>